<organism evidence="1 2">
    <name type="scientific">Archaeoglobus veneficus (strain DSM 11195 / SNP6)</name>
    <dbReference type="NCBI Taxonomy" id="693661"/>
    <lineage>
        <taxon>Archaea</taxon>
        <taxon>Methanobacteriati</taxon>
        <taxon>Methanobacteriota</taxon>
        <taxon>Archaeoglobi</taxon>
        <taxon>Archaeoglobales</taxon>
        <taxon>Archaeoglobaceae</taxon>
        <taxon>Archaeoglobus</taxon>
    </lineage>
</organism>
<dbReference type="EMBL" id="CP002588">
    <property type="protein sequence ID" value="AEA47194.1"/>
    <property type="molecule type" value="Genomic_DNA"/>
</dbReference>
<proteinExistence type="predicted"/>
<dbReference type="Proteomes" id="UP000008136">
    <property type="component" value="Chromosome"/>
</dbReference>
<dbReference type="HOGENOM" id="CLU_080178_0_0_2"/>
<sequence length="223" mass="26644">MIIDNSRKLTFDDKFRFSCHKEIRCFNRCCHDLNIFLTPYDILRIKRNLGLSSDEFLEKYTRWHVGPETGLPVVVLKMVDGKCPFVTDDGCSIYRDRPGACRLYPLVRMRSRNEEYYYIIVENFCEGFNENKEWTIREWLDDQGAWKYNEMNDVFMELVLGLYSSGRKLSNEEMQKFYMACYDIDRFREFARENGIADNETLEDDEKLVEFGINWLKQTLLSV</sequence>
<name>F2KMJ7_ARCVS</name>
<gene>
    <name evidence="1" type="ordered locus">Arcve_1187</name>
</gene>
<dbReference type="eggNOG" id="arCOG02579">
    <property type="taxonomic scope" value="Archaea"/>
</dbReference>
<dbReference type="GeneID" id="10394304"/>
<protein>
    <recommendedName>
        <fullName evidence="3">YkgJ family cysteine cluster protein</fullName>
    </recommendedName>
</protein>
<dbReference type="OrthoDB" id="36424at2157"/>
<reference evidence="1 2" key="1">
    <citation type="submission" date="2011-03" db="EMBL/GenBank/DDBJ databases">
        <title>The complete genome of Archaeoglobus veneficus SNP6.</title>
        <authorList>
            <consortium name="US DOE Joint Genome Institute (JGI-PGF)"/>
            <person name="Lucas S."/>
            <person name="Copeland A."/>
            <person name="Lapidus A."/>
            <person name="Bruce D."/>
            <person name="Goodwin L."/>
            <person name="Pitluck S."/>
            <person name="Kyrpides N."/>
            <person name="Mavromatis K."/>
            <person name="Pagani I."/>
            <person name="Ivanova N."/>
            <person name="Mikhailova N."/>
            <person name="Lu M."/>
            <person name="Detter J.C."/>
            <person name="Tapia R."/>
            <person name="Han C."/>
            <person name="Land M."/>
            <person name="Hauser L."/>
            <person name="Markowitz V."/>
            <person name="Cheng J.-F."/>
            <person name="Hugenholtz P."/>
            <person name="Woyke T."/>
            <person name="Wu D."/>
            <person name="Spring S."/>
            <person name="Brambilla E."/>
            <person name="Klenk H.-P."/>
            <person name="Eisen J.A."/>
        </authorList>
    </citation>
    <scope>NUCLEOTIDE SEQUENCE [LARGE SCALE GENOMIC DNA]</scope>
    <source>
        <strain>SNP6</strain>
    </source>
</reference>
<dbReference type="PANTHER" id="PTHR35866">
    <property type="entry name" value="PUTATIVE-RELATED"/>
    <property type="match status" value="1"/>
</dbReference>
<evidence type="ECO:0008006" key="3">
    <source>
        <dbReference type="Google" id="ProtNLM"/>
    </source>
</evidence>
<dbReference type="RefSeq" id="WP_013683857.1">
    <property type="nucleotide sequence ID" value="NC_015320.1"/>
</dbReference>
<dbReference type="InterPro" id="IPR005358">
    <property type="entry name" value="Puta_zinc/iron-chelating_dom"/>
</dbReference>
<keyword evidence="2" id="KW-1185">Reference proteome</keyword>
<accession>F2KMJ7</accession>
<dbReference type="PANTHER" id="PTHR35866:SF1">
    <property type="entry name" value="YKGJ FAMILY CYSTEINE CLUSTER PROTEIN"/>
    <property type="match status" value="1"/>
</dbReference>
<dbReference type="STRING" id="693661.Arcve_1187"/>
<evidence type="ECO:0000313" key="1">
    <source>
        <dbReference type="EMBL" id="AEA47194.1"/>
    </source>
</evidence>
<dbReference type="KEGG" id="ave:Arcve_1187"/>
<dbReference type="Pfam" id="PF03692">
    <property type="entry name" value="CxxCxxCC"/>
    <property type="match status" value="1"/>
</dbReference>
<dbReference type="AlphaFoldDB" id="F2KMJ7"/>
<evidence type="ECO:0000313" key="2">
    <source>
        <dbReference type="Proteomes" id="UP000008136"/>
    </source>
</evidence>